<evidence type="ECO:0000256" key="4">
    <source>
        <dbReference type="ARBA" id="ARBA00022475"/>
    </source>
</evidence>
<feature type="transmembrane region" description="Helical" evidence="8">
    <location>
        <begin position="194"/>
        <end position="217"/>
    </location>
</feature>
<evidence type="ECO:0000256" key="6">
    <source>
        <dbReference type="ARBA" id="ARBA00022989"/>
    </source>
</evidence>
<comment type="similarity">
    <text evidence="2">Belongs to the binding-protein-dependent transport system permease family. FecCD subfamily.</text>
</comment>
<feature type="transmembrane region" description="Helical" evidence="8">
    <location>
        <begin position="98"/>
        <end position="117"/>
    </location>
</feature>
<organism evidence="9 10">
    <name type="scientific">Pseudofulvimonas gallinarii</name>
    <dbReference type="NCBI Taxonomy" id="634155"/>
    <lineage>
        <taxon>Bacteria</taxon>
        <taxon>Pseudomonadati</taxon>
        <taxon>Pseudomonadota</taxon>
        <taxon>Gammaproteobacteria</taxon>
        <taxon>Lysobacterales</taxon>
        <taxon>Rhodanobacteraceae</taxon>
        <taxon>Pseudofulvimonas</taxon>
    </lineage>
</organism>
<evidence type="ECO:0000256" key="5">
    <source>
        <dbReference type="ARBA" id="ARBA00022692"/>
    </source>
</evidence>
<keyword evidence="10" id="KW-1185">Reference proteome</keyword>
<accession>A0A4S3KX32</accession>
<feature type="transmembrane region" description="Helical" evidence="8">
    <location>
        <begin position="123"/>
        <end position="141"/>
    </location>
</feature>
<dbReference type="PANTHER" id="PTHR30472:SF70">
    <property type="entry name" value="MOLYBDATE IMPORT SYSTEM PERMEASE PROTEIN MOLB"/>
    <property type="match status" value="1"/>
</dbReference>
<dbReference type="InterPro" id="IPR037294">
    <property type="entry name" value="ABC_BtuC-like"/>
</dbReference>
<dbReference type="FunFam" id="1.10.3470.10:FF:000001">
    <property type="entry name" value="Vitamin B12 ABC transporter permease BtuC"/>
    <property type="match status" value="1"/>
</dbReference>
<dbReference type="GO" id="GO:0022857">
    <property type="term" value="F:transmembrane transporter activity"/>
    <property type="evidence" value="ECO:0007669"/>
    <property type="project" value="InterPro"/>
</dbReference>
<feature type="transmembrane region" description="Helical" evidence="8">
    <location>
        <begin position="244"/>
        <end position="270"/>
    </location>
</feature>
<sequence>MRPGPRRSLPWLAALAGLLTVLVIACCAGKFPLPPEQLLRALLARLGWADPVDATVDTVVWNIRLPRIAAGLAIGAVLGAAGAAYQNMFRNPLVSPDILGVSAGAGLGAAAAIFLALPLVAVQAMAFAGGLLAVVAVYLVARSVRRHDPVLVLVLAGVAVGTLLGAGISLLKILADPYTQLPSITFWLLGGLNAVTGGDLLAALPAMLLGLLPLALLRWRINLLSLGDEEAAALGVEVRRLRALLIAAATLGTAAAVSLAGIIGWVGLVVPHVARLVVGPEFSRLLPASLLTGAGFLVATDTLARTVAPMELPLGILTAIVGAPFFLVLLARGRGHR</sequence>
<evidence type="ECO:0000256" key="3">
    <source>
        <dbReference type="ARBA" id="ARBA00022448"/>
    </source>
</evidence>
<protein>
    <submittedName>
        <fullName evidence="9">Iron complex transport system permease protein</fullName>
    </submittedName>
</protein>
<feature type="transmembrane region" description="Helical" evidence="8">
    <location>
        <begin position="68"/>
        <end position="86"/>
    </location>
</feature>
<dbReference type="Pfam" id="PF01032">
    <property type="entry name" value="FecCD"/>
    <property type="match status" value="1"/>
</dbReference>
<dbReference type="PROSITE" id="PS51257">
    <property type="entry name" value="PROKAR_LIPOPROTEIN"/>
    <property type="match status" value="1"/>
</dbReference>
<evidence type="ECO:0000313" key="10">
    <source>
        <dbReference type="Proteomes" id="UP000294599"/>
    </source>
</evidence>
<keyword evidence="3" id="KW-0813">Transport</keyword>
<evidence type="ECO:0000256" key="7">
    <source>
        <dbReference type="ARBA" id="ARBA00023136"/>
    </source>
</evidence>
<dbReference type="PANTHER" id="PTHR30472">
    <property type="entry name" value="FERRIC ENTEROBACTIN TRANSPORT SYSTEM PERMEASE PROTEIN"/>
    <property type="match status" value="1"/>
</dbReference>
<dbReference type="AlphaFoldDB" id="A0A4S3KX32"/>
<dbReference type="InterPro" id="IPR000522">
    <property type="entry name" value="ABC_transptr_permease_BtuC"/>
</dbReference>
<proteinExistence type="inferred from homology"/>
<name>A0A4S3KX32_9GAMM</name>
<evidence type="ECO:0000313" key="9">
    <source>
        <dbReference type="EMBL" id="TCS99297.1"/>
    </source>
</evidence>
<comment type="subcellular location">
    <subcellularLocation>
        <location evidence="1">Cell membrane</location>
        <topology evidence="1">Multi-pass membrane protein</topology>
    </subcellularLocation>
</comment>
<keyword evidence="4" id="KW-1003">Cell membrane</keyword>
<dbReference type="SUPFAM" id="SSF81345">
    <property type="entry name" value="ABC transporter involved in vitamin B12 uptake, BtuC"/>
    <property type="match status" value="1"/>
</dbReference>
<dbReference type="CDD" id="cd06550">
    <property type="entry name" value="TM_ABC_iron-siderophores_like"/>
    <property type="match status" value="1"/>
</dbReference>
<dbReference type="GO" id="GO:0005886">
    <property type="term" value="C:plasma membrane"/>
    <property type="evidence" value="ECO:0007669"/>
    <property type="project" value="UniProtKB-SubCell"/>
</dbReference>
<dbReference type="EMBL" id="SMAF01000006">
    <property type="protein sequence ID" value="TCS99297.1"/>
    <property type="molecule type" value="Genomic_DNA"/>
</dbReference>
<reference evidence="9 10" key="1">
    <citation type="submission" date="2019-03" db="EMBL/GenBank/DDBJ databases">
        <title>Genomic Encyclopedia of Type Strains, Phase IV (KMG-IV): sequencing the most valuable type-strain genomes for metagenomic binning, comparative biology and taxonomic classification.</title>
        <authorList>
            <person name="Goeker M."/>
        </authorList>
    </citation>
    <scope>NUCLEOTIDE SEQUENCE [LARGE SCALE GENOMIC DNA]</scope>
    <source>
        <strain evidence="9 10">DSM 21944</strain>
    </source>
</reference>
<dbReference type="Gene3D" id="1.10.3470.10">
    <property type="entry name" value="ABC transporter involved in vitamin B12 uptake, BtuC"/>
    <property type="match status" value="1"/>
</dbReference>
<keyword evidence="7 8" id="KW-0472">Membrane</keyword>
<dbReference type="RefSeq" id="WP_123521942.1">
    <property type="nucleotide sequence ID" value="NZ_JBHLWF010000031.1"/>
</dbReference>
<feature type="transmembrane region" description="Helical" evidence="8">
    <location>
        <begin position="150"/>
        <end position="174"/>
    </location>
</feature>
<evidence type="ECO:0000256" key="1">
    <source>
        <dbReference type="ARBA" id="ARBA00004651"/>
    </source>
</evidence>
<evidence type="ECO:0000256" key="8">
    <source>
        <dbReference type="SAM" id="Phobius"/>
    </source>
</evidence>
<dbReference type="GO" id="GO:0033214">
    <property type="term" value="P:siderophore-iron import into cell"/>
    <property type="evidence" value="ECO:0007669"/>
    <property type="project" value="TreeGrafter"/>
</dbReference>
<comment type="caution">
    <text evidence="9">The sequence shown here is derived from an EMBL/GenBank/DDBJ whole genome shotgun (WGS) entry which is preliminary data.</text>
</comment>
<dbReference type="OrthoDB" id="9055647at2"/>
<feature type="transmembrane region" description="Helical" evidence="8">
    <location>
        <begin position="312"/>
        <end position="331"/>
    </location>
</feature>
<dbReference type="Proteomes" id="UP000294599">
    <property type="component" value="Unassembled WGS sequence"/>
</dbReference>
<gene>
    <name evidence="9" type="ORF">EDC25_106136</name>
</gene>
<keyword evidence="5 8" id="KW-0812">Transmembrane</keyword>
<keyword evidence="6 8" id="KW-1133">Transmembrane helix</keyword>
<evidence type="ECO:0000256" key="2">
    <source>
        <dbReference type="ARBA" id="ARBA00007935"/>
    </source>
</evidence>